<gene>
    <name evidence="3" type="ORF">TCE0_039r12952</name>
</gene>
<feature type="domain" description="Sulfatase N-terminal" evidence="2">
    <location>
        <begin position="433"/>
        <end position="709"/>
    </location>
</feature>
<evidence type="ECO:0000256" key="1">
    <source>
        <dbReference type="SAM" id="Phobius"/>
    </source>
</evidence>
<dbReference type="AlphaFoldDB" id="A0A6N4SLD5"/>
<accession>A0A6N4SLD5</accession>
<dbReference type="InterPro" id="IPR017850">
    <property type="entry name" value="Alkaline_phosphatase_core_sf"/>
</dbReference>
<keyword evidence="1" id="KW-1133">Transmembrane helix</keyword>
<feature type="transmembrane region" description="Helical" evidence="1">
    <location>
        <begin position="235"/>
        <end position="258"/>
    </location>
</feature>
<dbReference type="EMBL" id="DF933835">
    <property type="protein sequence ID" value="GAM40533.1"/>
    <property type="molecule type" value="Genomic_DNA"/>
</dbReference>
<protein>
    <recommendedName>
        <fullName evidence="2">Sulfatase N-terminal domain-containing protein</fullName>
    </recommendedName>
</protein>
<proteinExistence type="predicted"/>
<dbReference type="Proteomes" id="UP000053095">
    <property type="component" value="Unassembled WGS sequence"/>
</dbReference>
<feature type="transmembrane region" description="Helical" evidence="1">
    <location>
        <begin position="147"/>
        <end position="166"/>
    </location>
</feature>
<feature type="transmembrane region" description="Helical" evidence="1">
    <location>
        <begin position="173"/>
        <end position="192"/>
    </location>
</feature>
<comment type="caution">
    <text evidence="3">The sequence shown here is derived from an EMBL/GenBank/DDBJ whole genome shotgun (WGS) entry which is preliminary data.</text>
</comment>
<dbReference type="Pfam" id="PF00884">
    <property type="entry name" value="Sulfatase"/>
    <property type="match status" value="1"/>
</dbReference>
<keyword evidence="1" id="KW-0472">Membrane</keyword>
<feature type="transmembrane region" description="Helical" evidence="1">
    <location>
        <begin position="98"/>
        <end position="127"/>
    </location>
</feature>
<evidence type="ECO:0000313" key="3">
    <source>
        <dbReference type="EMBL" id="GAM40533.1"/>
    </source>
</evidence>
<reference evidence="4" key="1">
    <citation type="journal article" date="2015" name="Genome Announc.">
        <title>Draft genome sequence of Talaromyces cellulolyticus strain Y-94, a source of lignocellulosic biomass-degrading enzymes.</title>
        <authorList>
            <person name="Fujii T."/>
            <person name="Koike H."/>
            <person name="Sawayama S."/>
            <person name="Yano S."/>
            <person name="Inoue H."/>
        </authorList>
    </citation>
    <scope>NUCLEOTIDE SEQUENCE [LARGE SCALE GENOMIC DNA]</scope>
    <source>
        <strain evidence="4">Y-94</strain>
    </source>
</reference>
<dbReference type="SUPFAM" id="SSF53649">
    <property type="entry name" value="Alkaline phosphatase-like"/>
    <property type="match status" value="1"/>
</dbReference>
<evidence type="ECO:0000313" key="4">
    <source>
        <dbReference type="Proteomes" id="UP000053095"/>
    </source>
</evidence>
<keyword evidence="1" id="KW-0812">Transmembrane</keyword>
<evidence type="ECO:0000259" key="2">
    <source>
        <dbReference type="Pfam" id="PF00884"/>
    </source>
</evidence>
<dbReference type="InterPro" id="IPR052701">
    <property type="entry name" value="GAG_Ulvan_Degrading_Sulfatases"/>
</dbReference>
<keyword evidence="4" id="KW-1185">Reference proteome</keyword>
<organism evidence="3 4">
    <name type="scientific">Talaromyces pinophilus</name>
    <name type="common">Penicillium pinophilum</name>
    <dbReference type="NCBI Taxonomy" id="128442"/>
    <lineage>
        <taxon>Eukaryota</taxon>
        <taxon>Fungi</taxon>
        <taxon>Dikarya</taxon>
        <taxon>Ascomycota</taxon>
        <taxon>Pezizomycotina</taxon>
        <taxon>Eurotiomycetes</taxon>
        <taxon>Eurotiomycetidae</taxon>
        <taxon>Eurotiales</taxon>
        <taxon>Trichocomaceae</taxon>
        <taxon>Talaromyces</taxon>
        <taxon>Talaromyces sect. Talaromyces</taxon>
    </lineage>
</organism>
<sequence>MAAGTNAVFRFITSKLLGLRHLVQLTGLRFTNRRFVFTLVALAIIAAKLIHIYSHVTALTTLDLKKWGYSFFTQDVLLLIISRFLLDTRHFPPRGSRFIRLIACSISSLFISFVTSLNMINICFFIVNGSEIHWRNVGIAGDAAGRALVLSGFVSSLIVSGVLAILSWALQDFVFAAVGLTTDIITWLIAYITRGRFCRIQRHSPSDKYYQIAQSDTESASKTENCLERKPNEFAWIHFMLYAVVAIALLAQIILSLVRPHHRSLTFMSWTPALLPFVDFEKTALNLENIYPHYNSGINHEWDNRSALRKPIPLPWLPDYPLDGFEDWYKGELHYDALADPFKISNLEEALLPQLGDLSGVPIRHVVIIVLESTRKDVFPIKDSGIIVERLRDSWDSNKLPDDVLERLKSLTPVAKFLTGDYDDHFDHPAEEKQKKRGGMSFNDAYTTSTLTMKSLTGSLCGVNPMVADFNAEYQHHIYQPCLPHILGVLHMLGHKDEGSYEFGGYKWASTFMQSVTLMYDHFAALMKKVGFPSDGLIDKEYLIKNTAKFGKVDLPDINYFGFEETPLEDYIRDEFEKAKKNDGRVFLTHITSTTHHPYNMPENETYVPLGKGVGDLSHYINAIGYGDRWLGRILDTIDDLDVANETLLIFVGDHGLSIPENDILASYYNPHIANNHVPLVLSHPKLPPITIDDAVSTQQILPTILDLLIETGSLSGSATNAARDLLANYEGQSLLRPVRKGLSKDGTAEVAYWQFTIINPGSTMLGIRDARFKSWRVVVPLVGNQEWQYVDTDRRDVEAVVGFEFSEFQQKVEDSYGQDRARWVEEAAFVARWFVNENSKRWRYSLYEP</sequence>
<dbReference type="InterPro" id="IPR000917">
    <property type="entry name" value="Sulfatase_N"/>
</dbReference>
<dbReference type="PANTHER" id="PTHR43751:SF3">
    <property type="entry name" value="SULFATASE N-TERMINAL DOMAIN-CONTAINING PROTEIN"/>
    <property type="match status" value="1"/>
</dbReference>
<name>A0A6N4SLD5_TALPI</name>
<dbReference type="PANTHER" id="PTHR43751">
    <property type="entry name" value="SULFATASE"/>
    <property type="match status" value="1"/>
</dbReference>
<feature type="transmembrane region" description="Helical" evidence="1">
    <location>
        <begin position="35"/>
        <end position="55"/>
    </location>
</feature>
<dbReference type="Gene3D" id="3.40.720.10">
    <property type="entry name" value="Alkaline Phosphatase, subunit A"/>
    <property type="match status" value="1"/>
</dbReference>